<reference evidence="2 3" key="1">
    <citation type="submission" date="2019-02" db="EMBL/GenBank/DDBJ databases">
        <title>Deep-cultivation of Planctomycetes and their phenomic and genomic characterization uncovers novel biology.</title>
        <authorList>
            <person name="Wiegand S."/>
            <person name="Jogler M."/>
            <person name="Boedeker C."/>
            <person name="Pinto D."/>
            <person name="Vollmers J."/>
            <person name="Rivas-Marin E."/>
            <person name="Kohn T."/>
            <person name="Peeters S.H."/>
            <person name="Heuer A."/>
            <person name="Rast P."/>
            <person name="Oberbeckmann S."/>
            <person name="Bunk B."/>
            <person name="Jeske O."/>
            <person name="Meyerdierks A."/>
            <person name="Storesund J.E."/>
            <person name="Kallscheuer N."/>
            <person name="Luecker S."/>
            <person name="Lage O.M."/>
            <person name="Pohl T."/>
            <person name="Merkel B.J."/>
            <person name="Hornburger P."/>
            <person name="Mueller R.-W."/>
            <person name="Bruemmer F."/>
            <person name="Labrenz M."/>
            <person name="Spormann A.M."/>
            <person name="Op Den Camp H."/>
            <person name="Overmann J."/>
            <person name="Amann R."/>
            <person name="Jetten M.S.M."/>
            <person name="Mascher T."/>
            <person name="Medema M.H."/>
            <person name="Devos D.P."/>
            <person name="Kaster A.-K."/>
            <person name="Ovreas L."/>
            <person name="Rohde M."/>
            <person name="Galperin M.Y."/>
            <person name="Jogler C."/>
        </authorList>
    </citation>
    <scope>NUCLEOTIDE SEQUENCE [LARGE SCALE GENOMIC DNA]</scope>
    <source>
        <strain evidence="2 3">Poly51</strain>
    </source>
</reference>
<evidence type="ECO:0000313" key="3">
    <source>
        <dbReference type="Proteomes" id="UP000318288"/>
    </source>
</evidence>
<comment type="caution">
    <text evidence="2">The sequence shown here is derived from an EMBL/GenBank/DDBJ whole genome shotgun (WGS) entry which is preliminary data.</text>
</comment>
<organism evidence="2 3">
    <name type="scientific">Rubripirellula tenax</name>
    <dbReference type="NCBI Taxonomy" id="2528015"/>
    <lineage>
        <taxon>Bacteria</taxon>
        <taxon>Pseudomonadati</taxon>
        <taxon>Planctomycetota</taxon>
        <taxon>Planctomycetia</taxon>
        <taxon>Pirellulales</taxon>
        <taxon>Pirellulaceae</taxon>
        <taxon>Rubripirellula</taxon>
    </lineage>
</organism>
<evidence type="ECO:0000313" key="2">
    <source>
        <dbReference type="EMBL" id="TWU60235.1"/>
    </source>
</evidence>
<name>A0A5C6FH92_9BACT</name>
<feature type="region of interest" description="Disordered" evidence="1">
    <location>
        <begin position="1"/>
        <end position="32"/>
    </location>
</feature>
<protein>
    <submittedName>
        <fullName evidence="2">Uncharacterized protein</fullName>
    </submittedName>
</protein>
<keyword evidence="3" id="KW-1185">Reference proteome</keyword>
<gene>
    <name evidence="2" type="ORF">Poly51_05100</name>
</gene>
<evidence type="ECO:0000256" key="1">
    <source>
        <dbReference type="SAM" id="MobiDB-lite"/>
    </source>
</evidence>
<dbReference type="AlphaFoldDB" id="A0A5C6FH92"/>
<dbReference type="Proteomes" id="UP000318288">
    <property type="component" value="Unassembled WGS sequence"/>
</dbReference>
<accession>A0A5C6FH92</accession>
<sequence length="212" mass="24011">MATVVPAAPIKNNATGMSNPLREDSNRANGSFDIGAARSGESLSFALNRKRNQDSRLADAASTRSFCLGEERVQEFRATPVCNPHTSTSRLLSCLDEICRLYSHFRCRFHRDRHDVRRQCPQSHEPIPGQYGTFVGTDPPSVFTAHDSALCDSAIRDSAFRDNDDDQRCRTDDKAVWPQHPGSRLEVTIAFRHWVPGRFNSVECQRWFRPVF</sequence>
<proteinExistence type="predicted"/>
<dbReference type="EMBL" id="SJPW01000001">
    <property type="protein sequence ID" value="TWU60235.1"/>
    <property type="molecule type" value="Genomic_DNA"/>
</dbReference>